<evidence type="ECO:0000313" key="2">
    <source>
        <dbReference type="EMBL" id="WVZ54555.1"/>
    </source>
</evidence>
<name>A0AAQ3SLD2_PASNO</name>
<dbReference type="InterPro" id="IPR011042">
    <property type="entry name" value="6-blade_b-propeller_TolB-like"/>
</dbReference>
<evidence type="ECO:0008006" key="4">
    <source>
        <dbReference type="Google" id="ProtNLM"/>
    </source>
</evidence>
<dbReference type="EMBL" id="CP144745">
    <property type="protein sequence ID" value="WVZ54555.1"/>
    <property type="molecule type" value="Genomic_DNA"/>
</dbReference>
<feature type="signal peptide" evidence="1">
    <location>
        <begin position="1"/>
        <end position="18"/>
    </location>
</feature>
<feature type="chain" id="PRO_5042871405" description="Strictosidine synthase conserved region domain-containing protein" evidence="1">
    <location>
        <begin position="19"/>
        <end position="98"/>
    </location>
</feature>
<evidence type="ECO:0000256" key="1">
    <source>
        <dbReference type="SAM" id="SignalP"/>
    </source>
</evidence>
<keyword evidence="3" id="KW-1185">Reference proteome</keyword>
<organism evidence="2 3">
    <name type="scientific">Paspalum notatum var. saurae</name>
    <dbReference type="NCBI Taxonomy" id="547442"/>
    <lineage>
        <taxon>Eukaryota</taxon>
        <taxon>Viridiplantae</taxon>
        <taxon>Streptophyta</taxon>
        <taxon>Embryophyta</taxon>
        <taxon>Tracheophyta</taxon>
        <taxon>Spermatophyta</taxon>
        <taxon>Magnoliopsida</taxon>
        <taxon>Liliopsida</taxon>
        <taxon>Poales</taxon>
        <taxon>Poaceae</taxon>
        <taxon>PACMAD clade</taxon>
        <taxon>Panicoideae</taxon>
        <taxon>Andropogonodae</taxon>
        <taxon>Paspaleae</taxon>
        <taxon>Paspalinae</taxon>
        <taxon>Paspalum</taxon>
    </lineage>
</organism>
<dbReference type="Gene3D" id="2.120.10.30">
    <property type="entry name" value="TolB, C-terminal domain"/>
    <property type="match status" value="1"/>
</dbReference>
<accession>A0AAQ3SLD2</accession>
<sequence>MKTAAGLLVALVAAAAAALFVSLDSRRGGVPVLEIHGGGRLDLVPVDAAALGPESLAFVDAGGEGDGPYTGVSDGRVLRWLPAERRWAEHSSSCAPEL</sequence>
<proteinExistence type="predicted"/>
<evidence type="ECO:0000313" key="3">
    <source>
        <dbReference type="Proteomes" id="UP001341281"/>
    </source>
</evidence>
<gene>
    <name evidence="2" type="ORF">U9M48_005336</name>
</gene>
<protein>
    <recommendedName>
        <fullName evidence="4">Strictosidine synthase conserved region domain-containing protein</fullName>
    </recommendedName>
</protein>
<keyword evidence="1" id="KW-0732">Signal</keyword>
<dbReference type="Proteomes" id="UP001341281">
    <property type="component" value="Chromosome 01"/>
</dbReference>
<dbReference type="AlphaFoldDB" id="A0AAQ3SLD2"/>
<reference evidence="2 3" key="1">
    <citation type="submission" date="2024-02" db="EMBL/GenBank/DDBJ databases">
        <title>High-quality chromosome-scale genome assembly of Pensacola bahiagrass (Paspalum notatum Flugge var. saurae).</title>
        <authorList>
            <person name="Vega J.M."/>
            <person name="Podio M."/>
            <person name="Orjuela J."/>
            <person name="Siena L.A."/>
            <person name="Pessino S.C."/>
            <person name="Combes M.C."/>
            <person name="Mariac C."/>
            <person name="Albertini E."/>
            <person name="Pupilli F."/>
            <person name="Ortiz J.P.A."/>
            <person name="Leblanc O."/>
        </authorList>
    </citation>
    <scope>NUCLEOTIDE SEQUENCE [LARGE SCALE GENOMIC DNA]</scope>
    <source>
        <strain evidence="2">R1</strain>
        <tissue evidence="2">Leaf</tissue>
    </source>
</reference>